<dbReference type="SFLD" id="SFLDS00029">
    <property type="entry name" value="Radical_SAM"/>
    <property type="match status" value="1"/>
</dbReference>
<comment type="function">
    <text evidence="2">Probably acts as a heme chaperone, transferring heme to an unknown acceptor. Binds one molecule of heme per monomer, possibly covalently. Binds 1 [4Fe-4S] cluster. The cluster is coordinated with 3 cysteines and an exchangeable S-adenosyl-L-methionine.</text>
</comment>
<dbReference type="AlphaFoldDB" id="A0A0U4W1Q0"/>
<keyword evidence="2" id="KW-0004">4Fe-4S</keyword>
<dbReference type="OrthoDB" id="9808022at2"/>
<reference evidence="5" key="2">
    <citation type="journal article" date="2016" name="Int. J. Syst. Evol. Microbiol.">
        <title>Caldimicrobium thiodismutans sp. nov., a sulfur-disproportionating bacterium isolated from a hot spring.</title>
        <authorList>
            <person name="Kojima H."/>
            <person name="Umezawa K."/>
            <person name="Fukui M."/>
        </authorList>
    </citation>
    <scope>NUCLEOTIDE SEQUENCE [LARGE SCALE GENOMIC DNA]</scope>
    <source>
        <strain evidence="5">TF1</strain>
    </source>
</reference>
<proteinExistence type="inferred from homology"/>
<reference evidence="4 5" key="1">
    <citation type="journal article" date="2016" name="Int. J. Syst. Evol. Microbiol.">
        <title>Caldimicrobium thiodismutans sp. nov., a sulfur-disproportionating bacterium isolated from a hot spring, and emended description of the genus Caldimicrobium.</title>
        <authorList>
            <person name="Kojima H."/>
            <person name="Umezawa K."/>
            <person name="Fukui M."/>
        </authorList>
    </citation>
    <scope>NUCLEOTIDE SEQUENCE [LARGE SCALE GENOMIC DNA]</scope>
    <source>
        <strain evidence="4 5">TF1</strain>
    </source>
</reference>
<keyword evidence="2" id="KW-0479">Metal-binding</keyword>
<keyword evidence="2" id="KW-0949">S-adenosyl-L-methionine</keyword>
<protein>
    <recommendedName>
        <fullName evidence="2">Heme chaperone HemW</fullName>
    </recommendedName>
</protein>
<keyword evidence="2" id="KW-0349">Heme</keyword>
<dbReference type="CDD" id="cd01335">
    <property type="entry name" value="Radical_SAM"/>
    <property type="match status" value="1"/>
</dbReference>
<dbReference type="InterPro" id="IPR007197">
    <property type="entry name" value="rSAM"/>
</dbReference>
<dbReference type="KEGG" id="cthi:THC_0658"/>
<dbReference type="InterPro" id="IPR058240">
    <property type="entry name" value="rSAM_sf"/>
</dbReference>
<dbReference type="GO" id="GO:0005737">
    <property type="term" value="C:cytoplasm"/>
    <property type="evidence" value="ECO:0007669"/>
    <property type="project" value="UniProtKB-SubCell"/>
</dbReference>
<dbReference type="RefSeq" id="WP_068513264.1">
    <property type="nucleotide sequence ID" value="NZ_AP014945.1"/>
</dbReference>
<evidence type="ECO:0000256" key="1">
    <source>
        <dbReference type="ARBA" id="ARBA00006100"/>
    </source>
</evidence>
<name>A0A0U4W1Q0_9BACT</name>
<dbReference type="GO" id="GO:0046872">
    <property type="term" value="F:metal ion binding"/>
    <property type="evidence" value="ECO:0007669"/>
    <property type="project" value="UniProtKB-UniRule"/>
</dbReference>
<keyword evidence="2" id="KW-0408">Iron</keyword>
<dbReference type="GO" id="GO:0004109">
    <property type="term" value="F:coproporphyrinogen oxidase activity"/>
    <property type="evidence" value="ECO:0007669"/>
    <property type="project" value="InterPro"/>
</dbReference>
<dbReference type="PATRIC" id="fig|1653476.3.peg.678"/>
<dbReference type="PANTHER" id="PTHR13932:SF5">
    <property type="entry name" value="RADICAL S-ADENOSYL METHIONINE DOMAIN-CONTAINING PROTEIN 1, MITOCHONDRIAL"/>
    <property type="match status" value="1"/>
</dbReference>
<gene>
    <name evidence="4" type="ORF">THC_0658</name>
</gene>
<sequence>MVSGLYLHLPFCLSKCPYCDFFSIPKRPDEELYLKALEVEINLKAEYLIRNLTGSKREILTFYAGGGSPSLFSPSFFERFFMILERYFPFKPLELTLEANPEGFTYERARAYREIGFNRLSLGIQTFQPKGLFFLGRRHSKKDALSAIEAGLKGGFKNISLDFIYGWKGQGSSTLKKDLDLALAFEITHLSFYELTIYPETPFYKLYGRKPAFLREKKLIDLKKLIKDTLSTAGFMQYELSNFTKPSFECRHNLLYWEVQPYLGIGAGAVSRIGNLRFKNTEDLKTYYKSLLEERALPQEILETLDFKELAKEYLFMGLRLTKGIEFSKLEELNYKINEDALIYLYKRDLIDREPERFRLTDKGSLLHNQVVKFLWNNLERLR</sequence>
<evidence type="ECO:0000313" key="5">
    <source>
        <dbReference type="Proteomes" id="UP000068196"/>
    </source>
</evidence>
<dbReference type="Pfam" id="PF04055">
    <property type="entry name" value="Radical_SAM"/>
    <property type="match status" value="1"/>
</dbReference>
<keyword evidence="2" id="KW-0963">Cytoplasm</keyword>
<dbReference type="SUPFAM" id="SSF102114">
    <property type="entry name" value="Radical SAM enzymes"/>
    <property type="match status" value="1"/>
</dbReference>
<keyword evidence="5" id="KW-1185">Reference proteome</keyword>
<evidence type="ECO:0000313" key="4">
    <source>
        <dbReference type="EMBL" id="BAU23050.1"/>
    </source>
</evidence>
<dbReference type="InterPro" id="IPR034505">
    <property type="entry name" value="Coproporphyrinogen-III_oxidase"/>
</dbReference>
<dbReference type="InterPro" id="IPR010723">
    <property type="entry name" value="HemN_C"/>
</dbReference>
<keyword evidence="2" id="KW-0143">Chaperone</keyword>
<keyword evidence="2" id="KW-0411">Iron-sulfur</keyword>
<dbReference type="PROSITE" id="PS51918">
    <property type="entry name" value="RADICAL_SAM"/>
    <property type="match status" value="1"/>
</dbReference>
<dbReference type="GO" id="GO:0051539">
    <property type="term" value="F:4 iron, 4 sulfur cluster binding"/>
    <property type="evidence" value="ECO:0007669"/>
    <property type="project" value="UniProtKB-UniRule"/>
</dbReference>
<dbReference type="SMART" id="SM00729">
    <property type="entry name" value="Elp3"/>
    <property type="match status" value="1"/>
</dbReference>
<dbReference type="EMBL" id="AP014945">
    <property type="protein sequence ID" value="BAU23050.1"/>
    <property type="molecule type" value="Genomic_DNA"/>
</dbReference>
<dbReference type="Pfam" id="PF06969">
    <property type="entry name" value="HemN_C"/>
    <property type="match status" value="1"/>
</dbReference>
<dbReference type="Proteomes" id="UP000068196">
    <property type="component" value="Chromosome"/>
</dbReference>
<dbReference type="SFLD" id="SFLDF00288">
    <property type="entry name" value="HemN-like__clustered_with_nucl"/>
    <property type="match status" value="1"/>
</dbReference>
<dbReference type="Gene3D" id="3.30.750.200">
    <property type="match status" value="1"/>
</dbReference>
<dbReference type="PANTHER" id="PTHR13932">
    <property type="entry name" value="COPROPORPHYRINIGEN III OXIDASE"/>
    <property type="match status" value="1"/>
</dbReference>
<organism evidence="4 5">
    <name type="scientific">Caldimicrobium thiodismutans</name>
    <dbReference type="NCBI Taxonomy" id="1653476"/>
    <lineage>
        <taxon>Bacteria</taxon>
        <taxon>Pseudomonadati</taxon>
        <taxon>Thermodesulfobacteriota</taxon>
        <taxon>Thermodesulfobacteria</taxon>
        <taxon>Thermodesulfobacteriales</taxon>
        <taxon>Thermodesulfobacteriaceae</taxon>
        <taxon>Caldimicrobium</taxon>
    </lineage>
</organism>
<dbReference type="GO" id="GO:0006779">
    <property type="term" value="P:porphyrin-containing compound biosynthetic process"/>
    <property type="evidence" value="ECO:0007669"/>
    <property type="project" value="InterPro"/>
</dbReference>
<dbReference type="InterPro" id="IPR004559">
    <property type="entry name" value="HemW-like"/>
</dbReference>
<comment type="similarity">
    <text evidence="1">Belongs to the anaerobic coproporphyrinogen-III oxidase family. HemW subfamily.</text>
</comment>
<dbReference type="NCBIfam" id="TIGR00539">
    <property type="entry name" value="hemN_rel"/>
    <property type="match status" value="1"/>
</dbReference>
<comment type="subcellular location">
    <subcellularLocation>
        <location evidence="2">Cytoplasm</location>
    </subcellularLocation>
</comment>
<feature type="domain" description="Radical SAM core" evidence="3">
    <location>
        <begin position="1"/>
        <end position="233"/>
    </location>
</feature>
<dbReference type="STRING" id="1653476.THC_0658"/>
<accession>A0A0U4W1Q0</accession>
<dbReference type="InterPro" id="IPR006638">
    <property type="entry name" value="Elp3/MiaA/NifB-like_rSAM"/>
</dbReference>
<dbReference type="SFLD" id="SFLDG01065">
    <property type="entry name" value="anaerobic_coproporphyrinogen-I"/>
    <property type="match status" value="1"/>
</dbReference>
<evidence type="ECO:0000256" key="2">
    <source>
        <dbReference type="RuleBase" id="RU364116"/>
    </source>
</evidence>
<dbReference type="SFLD" id="SFLDF00562">
    <property type="entry name" value="HemN-like__clustered_with_heat"/>
    <property type="match status" value="1"/>
</dbReference>
<evidence type="ECO:0000259" key="3">
    <source>
        <dbReference type="PROSITE" id="PS51918"/>
    </source>
</evidence>